<sequence length="67" mass="7114">MNLANVPDTVSGVRLRADQAPSSTVFRRNPLGWQATTLPIPFSHSNLCEGSNGLSLDPAANDANVHN</sequence>
<protein>
    <submittedName>
        <fullName evidence="1">Uncharacterized protein</fullName>
    </submittedName>
</protein>
<dbReference type="RefSeq" id="XP_001804993.1">
    <property type="nucleotide sequence ID" value="XM_001804941.1"/>
</dbReference>
<reference evidence="2" key="1">
    <citation type="journal article" date="2021" name="BMC Genomics">
        <title>Chromosome-level genome assembly and manually-curated proteome of model necrotroph Parastagonospora nodorum Sn15 reveals a genome-wide trove of candidate effector homologs, and redundancy of virulence-related functions within an accessory chromosome.</title>
        <authorList>
            <person name="Bertazzoni S."/>
            <person name="Jones D.A.B."/>
            <person name="Phan H.T."/>
            <person name="Tan K.-C."/>
            <person name="Hane J.K."/>
        </authorList>
    </citation>
    <scope>NUCLEOTIDE SEQUENCE [LARGE SCALE GENOMIC DNA]</scope>
    <source>
        <strain evidence="2">SN15 / ATCC MYA-4574 / FGSC 10173)</strain>
    </source>
</reference>
<evidence type="ECO:0000313" key="1">
    <source>
        <dbReference type="EMBL" id="QRC94651.1"/>
    </source>
</evidence>
<dbReference type="EMBL" id="CP069027">
    <property type="protein sequence ID" value="QRC94651.1"/>
    <property type="molecule type" value="Genomic_DNA"/>
</dbReference>
<dbReference type="VEuPathDB" id="FungiDB:JI435_148160"/>
<gene>
    <name evidence="1" type="ORF">JI435_148160</name>
</gene>
<dbReference type="AlphaFoldDB" id="A0A7U2HZT3"/>
<dbReference type="Proteomes" id="UP000663193">
    <property type="component" value="Chromosome 5"/>
</dbReference>
<name>A0A7U2HZT3_PHANO</name>
<keyword evidence="2" id="KW-1185">Reference proteome</keyword>
<accession>A0A7U2HZT3</accession>
<dbReference type="KEGG" id="pno:SNOG_14816"/>
<organism evidence="1 2">
    <name type="scientific">Phaeosphaeria nodorum (strain SN15 / ATCC MYA-4574 / FGSC 10173)</name>
    <name type="common">Glume blotch fungus</name>
    <name type="synonym">Parastagonospora nodorum</name>
    <dbReference type="NCBI Taxonomy" id="321614"/>
    <lineage>
        <taxon>Eukaryota</taxon>
        <taxon>Fungi</taxon>
        <taxon>Dikarya</taxon>
        <taxon>Ascomycota</taxon>
        <taxon>Pezizomycotina</taxon>
        <taxon>Dothideomycetes</taxon>
        <taxon>Pleosporomycetidae</taxon>
        <taxon>Pleosporales</taxon>
        <taxon>Pleosporineae</taxon>
        <taxon>Phaeosphaeriaceae</taxon>
        <taxon>Parastagonospora</taxon>
    </lineage>
</organism>
<proteinExistence type="predicted"/>
<evidence type="ECO:0000313" key="2">
    <source>
        <dbReference type="Proteomes" id="UP000663193"/>
    </source>
</evidence>